<dbReference type="InterPro" id="IPR014284">
    <property type="entry name" value="RNA_pol_sigma-70_dom"/>
</dbReference>
<dbReference type="InterPro" id="IPR007627">
    <property type="entry name" value="RNA_pol_sigma70_r2"/>
</dbReference>
<evidence type="ECO:0000259" key="8">
    <source>
        <dbReference type="Pfam" id="PF08281"/>
    </source>
</evidence>
<feature type="domain" description="RNA polymerase sigma-70 region 2" evidence="7">
    <location>
        <begin position="1"/>
        <end position="50"/>
    </location>
</feature>
<dbReference type="EMBL" id="RPFW01000007">
    <property type="protein sequence ID" value="TVZ01434.1"/>
    <property type="molecule type" value="Genomic_DNA"/>
</dbReference>
<dbReference type="OrthoDB" id="3211555at2"/>
<dbReference type="Pfam" id="PF08281">
    <property type="entry name" value="Sigma70_r4_2"/>
    <property type="match status" value="1"/>
</dbReference>
<evidence type="ECO:0000313" key="10">
    <source>
        <dbReference type="Proteomes" id="UP000460272"/>
    </source>
</evidence>
<dbReference type="InterPro" id="IPR052704">
    <property type="entry name" value="ECF_Sigma-70_Domain"/>
</dbReference>
<dbReference type="SUPFAM" id="SSF54427">
    <property type="entry name" value="NTF2-like"/>
    <property type="match status" value="1"/>
</dbReference>
<evidence type="ECO:0000313" key="9">
    <source>
        <dbReference type="EMBL" id="TVZ01434.1"/>
    </source>
</evidence>
<keyword evidence="3" id="KW-0805">Transcription regulation</keyword>
<feature type="region of interest" description="Disordered" evidence="6">
    <location>
        <begin position="143"/>
        <end position="190"/>
    </location>
</feature>
<dbReference type="SUPFAM" id="SSF88659">
    <property type="entry name" value="Sigma3 and sigma4 domains of RNA polymerase sigma factors"/>
    <property type="match status" value="1"/>
</dbReference>
<evidence type="ECO:0000259" key="7">
    <source>
        <dbReference type="Pfam" id="PF04542"/>
    </source>
</evidence>
<dbReference type="InterPro" id="IPR036388">
    <property type="entry name" value="WH-like_DNA-bd_sf"/>
</dbReference>
<dbReference type="Proteomes" id="UP000460272">
    <property type="component" value="Unassembled WGS sequence"/>
</dbReference>
<keyword evidence="5" id="KW-0804">Transcription</keyword>
<evidence type="ECO:0000256" key="4">
    <source>
        <dbReference type="ARBA" id="ARBA00023082"/>
    </source>
</evidence>
<keyword evidence="10" id="KW-1185">Reference proteome</keyword>
<feature type="domain" description="RNA polymerase sigma factor 70 region 4 type 2" evidence="8">
    <location>
        <begin position="92"/>
        <end position="143"/>
    </location>
</feature>
<reference evidence="9 10" key="1">
    <citation type="submission" date="2018-11" db="EMBL/GenBank/DDBJ databases">
        <title>Trebonia kvetii gen.nov., sp.nov., a novel acidophilic actinobacterium, and proposal of the new actinobacterial family Treboniaceae fam. nov.</title>
        <authorList>
            <person name="Rapoport D."/>
            <person name="Sagova-Mareckova M."/>
            <person name="Sedlacek I."/>
            <person name="Provaznik J."/>
            <person name="Kralova S."/>
            <person name="Pavlinic D."/>
            <person name="Benes V."/>
            <person name="Kopecky J."/>
        </authorList>
    </citation>
    <scope>NUCLEOTIDE SEQUENCE [LARGE SCALE GENOMIC DNA]</scope>
    <source>
        <strain evidence="9 10">15Tr583</strain>
    </source>
</reference>
<keyword evidence="4" id="KW-0731">Sigma factor</keyword>
<dbReference type="Pfam" id="PF04542">
    <property type="entry name" value="Sigma70_r2"/>
    <property type="match status" value="1"/>
</dbReference>
<dbReference type="AlphaFoldDB" id="A0A6P2BQZ2"/>
<comment type="subunit">
    <text evidence="2">Interacts transiently with the RNA polymerase catalytic core formed by RpoA, RpoB, RpoC and RpoZ (2 alpha, 1 beta, 1 beta' and 1 omega subunit) to form the RNA polymerase holoenzyme that can initiate transcription.</text>
</comment>
<dbReference type="InterPro" id="IPR013249">
    <property type="entry name" value="RNA_pol_sigma70_r4_t2"/>
</dbReference>
<evidence type="ECO:0000256" key="6">
    <source>
        <dbReference type="SAM" id="MobiDB-lite"/>
    </source>
</evidence>
<dbReference type="GO" id="GO:0003677">
    <property type="term" value="F:DNA binding"/>
    <property type="evidence" value="ECO:0007669"/>
    <property type="project" value="InterPro"/>
</dbReference>
<evidence type="ECO:0000256" key="5">
    <source>
        <dbReference type="ARBA" id="ARBA00023163"/>
    </source>
</evidence>
<evidence type="ECO:0000256" key="3">
    <source>
        <dbReference type="ARBA" id="ARBA00023015"/>
    </source>
</evidence>
<dbReference type="InterPro" id="IPR013324">
    <property type="entry name" value="RNA_pol_sigma_r3/r4-like"/>
</dbReference>
<dbReference type="GO" id="GO:0006352">
    <property type="term" value="P:DNA-templated transcription initiation"/>
    <property type="evidence" value="ECO:0007669"/>
    <property type="project" value="InterPro"/>
</dbReference>
<protein>
    <submittedName>
        <fullName evidence="9">Sigma-70 family RNA polymerase sigma factor</fullName>
    </submittedName>
</protein>
<dbReference type="SUPFAM" id="SSF88946">
    <property type="entry name" value="Sigma2 domain of RNA polymerase sigma factors"/>
    <property type="match status" value="1"/>
</dbReference>
<gene>
    <name evidence="9" type="ORF">EAS64_32870</name>
</gene>
<dbReference type="InterPro" id="IPR032710">
    <property type="entry name" value="NTF2-like_dom_sf"/>
</dbReference>
<proteinExistence type="inferred from homology"/>
<dbReference type="PANTHER" id="PTHR30173:SF43">
    <property type="entry name" value="ECF RNA POLYMERASE SIGMA FACTOR SIGI-RELATED"/>
    <property type="match status" value="1"/>
</dbReference>
<dbReference type="Gene3D" id="3.10.450.50">
    <property type="match status" value="1"/>
</dbReference>
<accession>A0A6P2BQZ2</accession>
<comment type="caution">
    <text evidence="9">The sequence shown here is derived from an EMBL/GenBank/DDBJ whole genome shotgun (WGS) entry which is preliminary data.</text>
</comment>
<dbReference type="InterPro" id="IPR013325">
    <property type="entry name" value="RNA_pol_sigma_r2"/>
</dbReference>
<comment type="similarity">
    <text evidence="1">Belongs to the sigma-70 factor family. ECF subfamily.</text>
</comment>
<evidence type="ECO:0000256" key="2">
    <source>
        <dbReference type="ARBA" id="ARBA00011344"/>
    </source>
</evidence>
<dbReference type="GO" id="GO:0016987">
    <property type="term" value="F:sigma factor activity"/>
    <property type="evidence" value="ECO:0007669"/>
    <property type="project" value="UniProtKB-KW"/>
</dbReference>
<dbReference type="Gene3D" id="1.10.10.10">
    <property type="entry name" value="Winged helix-like DNA-binding domain superfamily/Winged helix DNA-binding domain"/>
    <property type="match status" value="1"/>
</dbReference>
<dbReference type="PANTHER" id="PTHR30173">
    <property type="entry name" value="SIGMA 19 FACTOR"/>
    <property type="match status" value="1"/>
</dbReference>
<name>A0A6P2BQZ2_9ACTN</name>
<evidence type="ECO:0000256" key="1">
    <source>
        <dbReference type="ARBA" id="ARBA00010641"/>
    </source>
</evidence>
<sequence length="316" mass="33738">MLGSLSEAEDAVQETWLRLNRSDTGTVRDLRAWLTTVVSRVCLDMLRSRASRREDSLDDVHVPDPIVTRAGDNWAGDDPQEHAVLADSIGLALLVVLDTLSPSERLAFVLHDIFALPFEEIGQILDRSPAAAKQLASRARRRLRDAGSIESDDGDGDDVAGLTASAGPVSAGPVSAGTASARQAGGRTPGAVTDFARKRRVVEAFLAASRDGEFDRLLTILDPDVVLRADVGASALGPSQIVRGAHAVIAQAKRFAPLGRHSRPVTVNGSPGFMVVTNGEPFAVISLTVKEDRITEMDILADPERLARLDLSDVLD</sequence>
<organism evidence="9 10">
    <name type="scientific">Trebonia kvetii</name>
    <dbReference type="NCBI Taxonomy" id="2480626"/>
    <lineage>
        <taxon>Bacteria</taxon>
        <taxon>Bacillati</taxon>
        <taxon>Actinomycetota</taxon>
        <taxon>Actinomycetes</taxon>
        <taxon>Streptosporangiales</taxon>
        <taxon>Treboniaceae</taxon>
        <taxon>Trebonia</taxon>
    </lineage>
</organism>
<dbReference type="Gene3D" id="1.10.1740.10">
    <property type="match status" value="1"/>
</dbReference>
<dbReference type="NCBIfam" id="TIGR02937">
    <property type="entry name" value="sigma70-ECF"/>
    <property type="match status" value="1"/>
</dbReference>